<evidence type="ECO:0000313" key="2">
    <source>
        <dbReference type="Proteomes" id="UP001148662"/>
    </source>
</evidence>
<name>A0ACC1T996_9APHY</name>
<comment type="caution">
    <text evidence="1">The sequence shown here is derived from an EMBL/GenBank/DDBJ whole genome shotgun (WGS) entry which is preliminary data.</text>
</comment>
<dbReference type="Proteomes" id="UP001148662">
    <property type="component" value="Unassembled WGS sequence"/>
</dbReference>
<dbReference type="EMBL" id="JANHOG010000281">
    <property type="protein sequence ID" value="KAJ3555991.1"/>
    <property type="molecule type" value="Genomic_DNA"/>
</dbReference>
<protein>
    <submittedName>
        <fullName evidence="1">Uncharacterized protein</fullName>
    </submittedName>
</protein>
<keyword evidence="2" id="KW-1185">Reference proteome</keyword>
<accession>A0ACC1T996</accession>
<reference evidence="1" key="1">
    <citation type="submission" date="2022-07" db="EMBL/GenBank/DDBJ databases">
        <title>Genome Sequence of Phlebia brevispora.</title>
        <authorList>
            <person name="Buettner E."/>
        </authorList>
    </citation>
    <scope>NUCLEOTIDE SEQUENCE</scope>
    <source>
        <strain evidence="1">MPL23</strain>
    </source>
</reference>
<gene>
    <name evidence="1" type="ORF">NM688_g2275</name>
</gene>
<organism evidence="1 2">
    <name type="scientific">Phlebia brevispora</name>
    <dbReference type="NCBI Taxonomy" id="194682"/>
    <lineage>
        <taxon>Eukaryota</taxon>
        <taxon>Fungi</taxon>
        <taxon>Dikarya</taxon>
        <taxon>Basidiomycota</taxon>
        <taxon>Agaricomycotina</taxon>
        <taxon>Agaricomycetes</taxon>
        <taxon>Polyporales</taxon>
        <taxon>Meruliaceae</taxon>
        <taxon>Phlebia</taxon>
    </lineage>
</organism>
<proteinExistence type="predicted"/>
<evidence type="ECO:0000313" key="1">
    <source>
        <dbReference type="EMBL" id="KAJ3555991.1"/>
    </source>
</evidence>
<sequence length="1598" mass="176656">MSTDTQTSVEAIVSEFAQLVQQNYALCPFTAILLDVLDLFPIIIAAVFSSLRVYALLDRNVYVPGLVLTLGLLAPVAISITRDLRDSPVCLDESSCVVHQTLEGLYLQVVKVYLAINVLLVTSDLIVVIVTWTTTFRSTREGFNVGLAMETTTSLLVNGTFYFLALLAISVIQIPYSVMPSALVTFINIFSNYIQTILISRFIVNLRHAAEVRGGSDLSSPSTYSFLHFKTVSVSMGGIIGNLGEPLRMHEDQNDWDTDDDSGEHIQSHVDDDSPPGPAHHSGSHIPNRESGIEVYNDCMISRSDMSMKNYQGQRVSIIAGRPSKFRRLTNIAGLIILASLVSGLINVFQAYHNQIPERILRQSHSLDATSQWKDETWPFRNQTPWDISTDFPFPRTAEYDVNEGTWMRLDVHPKTGDVVFDIMGDIYCLPGNVYLKGIDKAESQAYPVLLGIPHDSDARFSPDGSRLAFRSDAELGIDNIWTMEWKGCEAMDVRPKSAKGHLSDALQTKQYDDDLLIHGVKETRERRFRRLYREGRAGGKHTAPSITGLHNNHNYFALARRVTNETFRWVTDPRFHPSGDKIIATKWYTSRSTAGAGEGWVYDIPKDESRERIIPGAGQRVVGRSLPLGWEPADYGDITVGPEQFVWNGNDSIVYSKNVIDVDGHWTYSKDIHTGIYAIFCKNLTNGKTRTLVSSSPGGASRPELSRDGRSLAFVRRVRDNEALVIKDLVTGTIHHIWNGLTYDLTTVYAPMGTYPSFSFTPNDDAIIIWAAGKIWHVPLTINASGEKLSAIPPTPIHFTVHIEKRIANTLRVETDVLRLGMAHTQRISALVELRTNEDGSKFTFQASGATYLYSVESSTLKTVPVLQQDASYFSPSFAPGADDLVIHARWSDINFTTFELANTTCGTAYELTGVPLGRYYSPVLGKLTTRGRKVAFIKTGGDAHTGNVVATAKAGLYVGEISLPTPSRSNVVVKNMRFISAIPGIETPARTKVTFIEDDTKVLVQHQRRAMTIDIVAGPNSMGENRINTLALGRTTTELAVTMQRGATNVAIVDYHHVYFAPNISFQAPIFTKPGNATQNLTRLSLDGGHDITWSADGEKLCWFSGPLLYSLRVSDLGQCASEIAKDTLNFGISCTKKLVDIHEIQIEHPTDAYRLKQDALRLSGLNGTDEENADTLVIVNATVLTMETGDLSSDVLRNATLLTKGSQIEAVSSSGEITIPLGATVIDAEGGYVTPGFIDVHAHWGIFTAFYPAQPWEFLAFMAYGVTTVHNPSGDNVRGYWERSRVESGQIIGPRIFQTGDAVFAGTWEGLHEEITTMEEAYSALARIKAEGGPASFSYKNYDLPSRASRQRLLLIARKLGMICLPEGGMNYDWDQAYIVDGMTTIEHSLPIPVLYNDIKTLFALSGTGYTPTHVVNYGGVWGEQYVWATEDIPNDEKLRRFIPHDILERLSESTTRPKNSYALWNTSESTAKMVRMGLKAHIGAHGEQPMGLNYHAEMFFARQGGLSNYEVLRAATSDAAKTLGIFSGLGSLTSGKLADFLIFPADFDVLTDDIKKTRDIRYVAKGGRVWDAATMVEVWPNKGRRPVVPPLNPD</sequence>